<dbReference type="EMBL" id="AFRT01003796">
    <property type="protein sequence ID" value="ELU36279.1"/>
    <property type="molecule type" value="Genomic_DNA"/>
</dbReference>
<feature type="region of interest" description="Disordered" evidence="1">
    <location>
        <begin position="115"/>
        <end position="137"/>
    </location>
</feature>
<dbReference type="HOGENOM" id="CLU_1866477_0_0_1"/>
<gene>
    <name evidence="2" type="ORF">AG1IA_09692</name>
</gene>
<accession>L8WIX1</accession>
<evidence type="ECO:0000313" key="3">
    <source>
        <dbReference type="Proteomes" id="UP000011668"/>
    </source>
</evidence>
<reference evidence="2 3" key="1">
    <citation type="journal article" date="2013" name="Nat. Commun.">
        <title>The evolution and pathogenic mechanisms of the rice sheath blight pathogen.</title>
        <authorList>
            <person name="Zheng A."/>
            <person name="Lin R."/>
            <person name="Xu L."/>
            <person name="Qin P."/>
            <person name="Tang C."/>
            <person name="Ai P."/>
            <person name="Zhang D."/>
            <person name="Liu Y."/>
            <person name="Sun Z."/>
            <person name="Feng H."/>
            <person name="Wang Y."/>
            <person name="Chen Y."/>
            <person name="Liang X."/>
            <person name="Fu R."/>
            <person name="Li Q."/>
            <person name="Zhang J."/>
            <person name="Yu X."/>
            <person name="Xie Z."/>
            <person name="Ding L."/>
            <person name="Guan P."/>
            <person name="Tang J."/>
            <person name="Liang Y."/>
            <person name="Wang S."/>
            <person name="Deng Q."/>
            <person name="Li S."/>
            <person name="Zhu J."/>
            <person name="Wang L."/>
            <person name="Liu H."/>
            <person name="Li P."/>
        </authorList>
    </citation>
    <scope>NUCLEOTIDE SEQUENCE [LARGE SCALE GENOMIC DNA]</scope>
    <source>
        <strain evidence="3">AG-1 IA</strain>
    </source>
</reference>
<dbReference type="AlphaFoldDB" id="L8WIX1"/>
<name>L8WIX1_THACA</name>
<comment type="caution">
    <text evidence="2">The sequence shown here is derived from an EMBL/GenBank/DDBJ whole genome shotgun (WGS) entry which is preliminary data.</text>
</comment>
<organism evidence="2 3">
    <name type="scientific">Thanatephorus cucumeris (strain AG1-IA)</name>
    <name type="common">Rice sheath blight fungus</name>
    <name type="synonym">Rhizoctonia solani</name>
    <dbReference type="NCBI Taxonomy" id="983506"/>
    <lineage>
        <taxon>Eukaryota</taxon>
        <taxon>Fungi</taxon>
        <taxon>Dikarya</taxon>
        <taxon>Basidiomycota</taxon>
        <taxon>Agaricomycotina</taxon>
        <taxon>Agaricomycetes</taxon>
        <taxon>Cantharellales</taxon>
        <taxon>Ceratobasidiaceae</taxon>
        <taxon>Rhizoctonia</taxon>
        <taxon>Rhizoctonia solani AG-1</taxon>
    </lineage>
</organism>
<dbReference type="Proteomes" id="UP000011668">
    <property type="component" value="Unassembled WGS sequence"/>
</dbReference>
<sequence length="137" mass="14787">MFESGFEVTLPFYNTRTGSTPFLLVGPMSSDTDSIWVCTRSCQVYGPARTGHPAGWGFQIGFTDQLDDSEGWEIGVGLGGELGPLWRGSVGHHESFEIAARDGVDLSNPYQLDDSEGWEIGAGLEEGPARSTRKGQS</sequence>
<evidence type="ECO:0000256" key="1">
    <source>
        <dbReference type="SAM" id="MobiDB-lite"/>
    </source>
</evidence>
<proteinExistence type="predicted"/>
<evidence type="ECO:0000313" key="2">
    <source>
        <dbReference type="EMBL" id="ELU36279.1"/>
    </source>
</evidence>
<protein>
    <submittedName>
        <fullName evidence="2">Uncharacterized protein</fullName>
    </submittedName>
</protein>
<keyword evidence="3" id="KW-1185">Reference proteome</keyword>